<feature type="chain" id="PRO_5047225449" description="DUF4270 family protein" evidence="1">
    <location>
        <begin position="19"/>
        <end position="211"/>
    </location>
</feature>
<keyword evidence="3" id="KW-1185">Reference proteome</keyword>
<sequence>MKKLSLFLLLVLAGFCWGCKKDSEAEPSVPIKQHDIAVESIIGTTTGGITPSRKGFINLADGVAYSQPEAIANSDKVDFAYNYRGGGCSTCRFFENVKSMSTRTGYVSQFSTLTDSRLSNVEQQKKFTVAAFDSIATVADFDQFVQRYALKTDQYYTTADVTNRVSDLAVGRVFGFVDKNGKHGLFKIGNYTASVPTGDRAALTITVKIKP</sequence>
<evidence type="ECO:0008006" key="4">
    <source>
        <dbReference type="Google" id="ProtNLM"/>
    </source>
</evidence>
<accession>A0ABW0I9Q7</accession>
<feature type="signal peptide" evidence="1">
    <location>
        <begin position="1"/>
        <end position="18"/>
    </location>
</feature>
<protein>
    <recommendedName>
        <fullName evidence="4">DUF4270 family protein</fullName>
    </recommendedName>
</protein>
<dbReference type="RefSeq" id="WP_379845440.1">
    <property type="nucleotide sequence ID" value="NZ_JBHSMA010000003.1"/>
</dbReference>
<evidence type="ECO:0000313" key="3">
    <source>
        <dbReference type="Proteomes" id="UP001596106"/>
    </source>
</evidence>
<evidence type="ECO:0000256" key="1">
    <source>
        <dbReference type="SAM" id="SignalP"/>
    </source>
</evidence>
<gene>
    <name evidence="2" type="ORF">ACFPMF_12990</name>
</gene>
<name>A0ABW0I9Q7_9BACT</name>
<proteinExistence type="predicted"/>
<comment type="caution">
    <text evidence="2">The sequence shown here is derived from an EMBL/GenBank/DDBJ whole genome shotgun (WGS) entry which is preliminary data.</text>
</comment>
<dbReference type="EMBL" id="JBHSMA010000003">
    <property type="protein sequence ID" value="MFC5410234.1"/>
    <property type="molecule type" value="Genomic_DNA"/>
</dbReference>
<dbReference type="Proteomes" id="UP001596106">
    <property type="component" value="Unassembled WGS sequence"/>
</dbReference>
<reference evidence="3" key="1">
    <citation type="journal article" date="2019" name="Int. J. Syst. Evol. Microbiol.">
        <title>The Global Catalogue of Microorganisms (GCM) 10K type strain sequencing project: providing services to taxonomists for standard genome sequencing and annotation.</title>
        <authorList>
            <consortium name="The Broad Institute Genomics Platform"/>
            <consortium name="The Broad Institute Genome Sequencing Center for Infectious Disease"/>
            <person name="Wu L."/>
            <person name="Ma J."/>
        </authorList>
    </citation>
    <scope>NUCLEOTIDE SEQUENCE [LARGE SCALE GENOMIC DNA]</scope>
    <source>
        <strain evidence="3">CCUG 55250</strain>
    </source>
</reference>
<organism evidence="2 3">
    <name type="scientific">Larkinella bovis</name>
    <dbReference type="NCBI Taxonomy" id="683041"/>
    <lineage>
        <taxon>Bacteria</taxon>
        <taxon>Pseudomonadati</taxon>
        <taxon>Bacteroidota</taxon>
        <taxon>Cytophagia</taxon>
        <taxon>Cytophagales</taxon>
        <taxon>Spirosomataceae</taxon>
        <taxon>Larkinella</taxon>
    </lineage>
</organism>
<evidence type="ECO:0000313" key="2">
    <source>
        <dbReference type="EMBL" id="MFC5410234.1"/>
    </source>
</evidence>
<keyword evidence="1" id="KW-0732">Signal</keyword>